<dbReference type="Gene3D" id="3.40.630.10">
    <property type="entry name" value="Zn peptidases"/>
    <property type="match status" value="1"/>
</dbReference>
<dbReference type="PIRSF" id="PIRSF001235">
    <property type="entry name" value="Amidase_carbamoylase"/>
    <property type="match status" value="1"/>
</dbReference>
<feature type="binding site" evidence="3">
    <location>
        <position position="98"/>
    </location>
    <ligand>
        <name>Zn(2+)</name>
        <dbReference type="ChEBI" id="CHEBI:29105"/>
        <label>2</label>
    </ligand>
</feature>
<dbReference type="SUPFAM" id="SSF53187">
    <property type="entry name" value="Zn-dependent exopeptidases"/>
    <property type="match status" value="1"/>
</dbReference>
<keyword evidence="2 4" id="KW-0378">Hydrolase</keyword>
<dbReference type="InterPro" id="IPR002933">
    <property type="entry name" value="Peptidase_M20"/>
</dbReference>
<dbReference type="NCBIfam" id="NF006772">
    <property type="entry name" value="PRK09290.2-1"/>
    <property type="match status" value="1"/>
</dbReference>
<sequence>MPEALSFPMIDGERLRRFMDEVSAFGATKGGGVDRPAGTREHGRARDWLRGQLEAAGLRVAIDPIGNLFGILEWAGPDAPLILTGSHLDSQPNGGRFDGAYGVVASLEAILALKGHAQAHGLSPRCNLALVDWMNEEGARFQPSLLGSSVFGGQLTLDYALSRKDGDGVSVETALRETGYLGKDEAPNPVSYLEMHVECGGDLEASGRKIGPFARHWGALKVKIKVTGRQTHTGPTPMAHRQDALLGAAYLIAAIRDLSPRAADTLYTSVGRIEVIPNSPNIVPGEALLFAELRSPEMAVLEWAEGELNAALGPCADKAGVRAEILSIDRRPAGRFAPGLVRLAQEEAEDLGLSTQTLDTIGGHDAIPVLARCPAIVVAVPSVGGICHNAVEFTPHEDLENGTRLLTRMLWRLDRMDGRPSGT</sequence>
<dbReference type="GO" id="GO:0046872">
    <property type="term" value="F:metal ion binding"/>
    <property type="evidence" value="ECO:0007669"/>
    <property type="project" value="UniProtKB-KW"/>
</dbReference>
<dbReference type="AlphaFoldDB" id="A0A212RKQ8"/>
<dbReference type="InterPro" id="IPR010158">
    <property type="entry name" value="Amidase_Cbmase"/>
</dbReference>
<evidence type="ECO:0000313" key="5">
    <source>
        <dbReference type="Proteomes" id="UP000197065"/>
    </source>
</evidence>
<dbReference type="RefSeq" id="WP_207762094.1">
    <property type="nucleotide sequence ID" value="NZ_FYEH01000010.1"/>
</dbReference>
<evidence type="ECO:0000256" key="2">
    <source>
        <dbReference type="ARBA" id="ARBA00022801"/>
    </source>
</evidence>
<gene>
    <name evidence="4" type="ORF">SAMN07250955_11020</name>
</gene>
<comment type="cofactor">
    <cofactor evidence="3">
        <name>Zn(2+)</name>
        <dbReference type="ChEBI" id="CHEBI:29105"/>
    </cofactor>
    <text evidence="3">Binds 2 Zn(2+) ions per subunit.</text>
</comment>
<feature type="binding site" evidence="3">
    <location>
        <position position="388"/>
    </location>
    <ligand>
        <name>Zn(2+)</name>
        <dbReference type="ChEBI" id="CHEBI:29105"/>
        <label>2</label>
    </ligand>
</feature>
<keyword evidence="3" id="KW-0862">Zinc</keyword>
<dbReference type="SUPFAM" id="SSF55031">
    <property type="entry name" value="Bacterial exopeptidase dimerisation domain"/>
    <property type="match status" value="1"/>
</dbReference>
<keyword evidence="3" id="KW-0479">Metal-binding</keyword>
<protein>
    <submittedName>
        <fullName evidence="4">N-carbamoyl-L-amino-acid hydrolase</fullName>
    </submittedName>
</protein>
<dbReference type="EMBL" id="FYEH01000010">
    <property type="protein sequence ID" value="SNB72900.1"/>
    <property type="molecule type" value="Genomic_DNA"/>
</dbReference>
<comment type="similarity">
    <text evidence="1">Belongs to the peptidase M20 family.</text>
</comment>
<evidence type="ECO:0000256" key="1">
    <source>
        <dbReference type="ARBA" id="ARBA00006153"/>
    </source>
</evidence>
<dbReference type="Pfam" id="PF01546">
    <property type="entry name" value="Peptidase_M20"/>
    <property type="match status" value="1"/>
</dbReference>
<keyword evidence="5" id="KW-1185">Reference proteome</keyword>
<dbReference type="PANTHER" id="PTHR32494">
    <property type="entry name" value="ALLANTOATE DEIMINASE-RELATED"/>
    <property type="match status" value="1"/>
</dbReference>
<feature type="binding site" evidence="3">
    <location>
        <position position="87"/>
    </location>
    <ligand>
        <name>Zn(2+)</name>
        <dbReference type="ChEBI" id="CHEBI:29105"/>
        <label>1</label>
    </ligand>
</feature>
<feature type="binding site" evidence="3">
    <location>
        <position position="196"/>
    </location>
    <ligand>
        <name>Zn(2+)</name>
        <dbReference type="ChEBI" id="CHEBI:29105"/>
        <label>1</label>
    </ligand>
</feature>
<evidence type="ECO:0000313" key="4">
    <source>
        <dbReference type="EMBL" id="SNB72900.1"/>
    </source>
</evidence>
<dbReference type="CDD" id="cd03884">
    <property type="entry name" value="M20_bAS"/>
    <property type="match status" value="1"/>
</dbReference>
<evidence type="ECO:0000256" key="3">
    <source>
        <dbReference type="PIRSR" id="PIRSR001235-1"/>
    </source>
</evidence>
<dbReference type="NCBIfam" id="TIGR01879">
    <property type="entry name" value="hydantase"/>
    <property type="match status" value="1"/>
</dbReference>
<dbReference type="GO" id="GO:0016813">
    <property type="term" value="F:hydrolase activity, acting on carbon-nitrogen (but not peptide) bonds, in linear amidines"/>
    <property type="evidence" value="ECO:0007669"/>
    <property type="project" value="InterPro"/>
</dbReference>
<proteinExistence type="inferred from homology"/>
<dbReference type="Proteomes" id="UP000197065">
    <property type="component" value="Unassembled WGS sequence"/>
</dbReference>
<accession>A0A212RKQ8</accession>
<dbReference type="PANTHER" id="PTHR32494:SF5">
    <property type="entry name" value="ALLANTOATE AMIDOHYDROLASE"/>
    <property type="match status" value="1"/>
</dbReference>
<organism evidence="4 5">
    <name type="scientific">Arboricoccus pini</name>
    <dbReference type="NCBI Taxonomy" id="1963835"/>
    <lineage>
        <taxon>Bacteria</taxon>
        <taxon>Pseudomonadati</taxon>
        <taxon>Pseudomonadota</taxon>
        <taxon>Alphaproteobacteria</taxon>
        <taxon>Geminicoccales</taxon>
        <taxon>Geminicoccaceae</taxon>
        <taxon>Arboricoccus</taxon>
    </lineage>
</organism>
<feature type="binding site" evidence="3">
    <location>
        <position position="137"/>
    </location>
    <ligand>
        <name>Zn(2+)</name>
        <dbReference type="ChEBI" id="CHEBI:29105"/>
        <label>2</label>
    </ligand>
</feature>
<name>A0A212RKQ8_9PROT</name>
<dbReference type="Gene3D" id="3.30.70.360">
    <property type="match status" value="1"/>
</dbReference>
<feature type="binding site" evidence="3">
    <location>
        <position position="98"/>
    </location>
    <ligand>
        <name>Zn(2+)</name>
        <dbReference type="ChEBI" id="CHEBI:29105"/>
        <label>1</label>
    </ligand>
</feature>
<dbReference type="InterPro" id="IPR036264">
    <property type="entry name" value="Bact_exopeptidase_dim_dom"/>
</dbReference>
<reference evidence="4 5" key="1">
    <citation type="submission" date="2017-06" db="EMBL/GenBank/DDBJ databases">
        <authorList>
            <person name="Kim H.J."/>
            <person name="Triplett B.A."/>
        </authorList>
    </citation>
    <scope>NUCLEOTIDE SEQUENCE [LARGE SCALE GENOMIC DNA]</scope>
    <source>
        <strain evidence="4 5">B29T1</strain>
    </source>
</reference>